<dbReference type="InterPro" id="IPR036291">
    <property type="entry name" value="NAD(P)-bd_dom_sf"/>
</dbReference>
<keyword evidence="2" id="KW-0521">NADP</keyword>
<dbReference type="SUPFAM" id="SSF51735">
    <property type="entry name" value="NAD(P)-binding Rossmann-fold domains"/>
    <property type="match status" value="1"/>
</dbReference>
<dbReference type="Gene3D" id="3.40.50.720">
    <property type="entry name" value="NAD(P)-binding Rossmann-like Domain"/>
    <property type="match status" value="1"/>
</dbReference>
<dbReference type="RefSeq" id="WP_378283160.1">
    <property type="nucleotide sequence ID" value="NZ_JBHSON010000023.1"/>
</dbReference>
<proteinExistence type="inferred from homology"/>
<evidence type="ECO:0000256" key="1">
    <source>
        <dbReference type="ARBA" id="ARBA00006328"/>
    </source>
</evidence>
<dbReference type="Proteomes" id="UP001596074">
    <property type="component" value="Unassembled WGS sequence"/>
</dbReference>
<comment type="similarity">
    <text evidence="1">Belongs to the NmrA-type oxidoreductase family.</text>
</comment>
<feature type="domain" description="NmrA-like" evidence="3">
    <location>
        <begin position="6"/>
        <end position="266"/>
    </location>
</feature>
<sequence>MTPNDKAKVLVTGATGMQGGAAVRALLRAGHPVTAFVRNPSSAAARALAGQGVALATGHMDDTASLDAASAGHDVVFSMQMAGVDPADPGAERRQAANIATAAKRAGVAQIIHTSVSATGWRSRYPDVEVTDPVMKAYWDEKEAAEEAIRQSGIDRWTIFKPAFYMDNFLPPKRDTQFPGLAEGKLFTATSPQTVLALTCAHDFGPAVAAAVADPAKFHQAEIDLAGDALTHAQIADTLSKAFGREITAVHITPQEQEQRLGAPSAYSNVWNDLVGYPARPHHAARYGLTTTTLQQWAAQQDWNTPPT</sequence>
<evidence type="ECO:0000313" key="4">
    <source>
        <dbReference type="EMBL" id="MFC5747541.1"/>
    </source>
</evidence>
<keyword evidence="5" id="KW-1185">Reference proteome</keyword>
<dbReference type="PANTHER" id="PTHR42748">
    <property type="entry name" value="NITROGEN METABOLITE REPRESSION PROTEIN NMRA FAMILY MEMBER"/>
    <property type="match status" value="1"/>
</dbReference>
<evidence type="ECO:0000313" key="5">
    <source>
        <dbReference type="Proteomes" id="UP001596074"/>
    </source>
</evidence>
<dbReference type="Pfam" id="PF05368">
    <property type="entry name" value="NmrA"/>
    <property type="match status" value="1"/>
</dbReference>
<protein>
    <submittedName>
        <fullName evidence="4">NmrA family NAD(P)-binding protein</fullName>
    </submittedName>
</protein>
<dbReference type="InterPro" id="IPR051164">
    <property type="entry name" value="NmrA-like_oxidored"/>
</dbReference>
<comment type="caution">
    <text evidence="4">The sequence shown here is derived from an EMBL/GenBank/DDBJ whole genome shotgun (WGS) entry which is preliminary data.</text>
</comment>
<evidence type="ECO:0000256" key="2">
    <source>
        <dbReference type="ARBA" id="ARBA00022857"/>
    </source>
</evidence>
<dbReference type="InterPro" id="IPR008030">
    <property type="entry name" value="NmrA-like"/>
</dbReference>
<reference evidence="5" key="1">
    <citation type="journal article" date="2019" name="Int. J. Syst. Evol. Microbiol.">
        <title>The Global Catalogue of Microorganisms (GCM) 10K type strain sequencing project: providing services to taxonomists for standard genome sequencing and annotation.</title>
        <authorList>
            <consortium name="The Broad Institute Genomics Platform"/>
            <consortium name="The Broad Institute Genome Sequencing Center for Infectious Disease"/>
            <person name="Wu L."/>
            <person name="Ma J."/>
        </authorList>
    </citation>
    <scope>NUCLEOTIDE SEQUENCE [LARGE SCALE GENOMIC DNA]</scope>
    <source>
        <strain evidence="5">KCTC 42087</strain>
    </source>
</reference>
<evidence type="ECO:0000259" key="3">
    <source>
        <dbReference type="Pfam" id="PF05368"/>
    </source>
</evidence>
<accession>A0ABW0ZWC8</accession>
<dbReference type="PANTHER" id="PTHR42748:SF7">
    <property type="entry name" value="NMRA LIKE REDOX SENSOR 1-RELATED"/>
    <property type="match status" value="1"/>
</dbReference>
<organism evidence="4 5">
    <name type="scientific">Actinomadura rugatobispora</name>
    <dbReference type="NCBI Taxonomy" id="1994"/>
    <lineage>
        <taxon>Bacteria</taxon>
        <taxon>Bacillati</taxon>
        <taxon>Actinomycetota</taxon>
        <taxon>Actinomycetes</taxon>
        <taxon>Streptosporangiales</taxon>
        <taxon>Thermomonosporaceae</taxon>
        <taxon>Actinomadura</taxon>
    </lineage>
</organism>
<name>A0ABW0ZWC8_9ACTN</name>
<gene>
    <name evidence="4" type="ORF">ACFPZN_18065</name>
</gene>
<dbReference type="EMBL" id="JBHSON010000023">
    <property type="protein sequence ID" value="MFC5747541.1"/>
    <property type="molecule type" value="Genomic_DNA"/>
</dbReference>